<sequence length="665" mass="74151">MPSEDQVVDPGGHSIASLLGKAREWLGSASSTGLPPGQRRFKFGSTVICEEDPPWDTSAVDRNGSIAIPQFRDMQMGGQKHGESFWENSAELRLSIWGLVKLSEKENLPQETLFSSSGRGRQFALIPEPRSPIPLQWAHFSPKAIPTDLADKPCTELGVDQLLTMLNDVLGTSYQLKKRGLRDVLESLISTCPDFGQVYGILRGRWKDDFTKLLPRLAEAQEKDEKLRKDAVRDGYIADARVPRRRIWDLYSNRVLPFHAIPPSAHPMMTRERVTVSHSWVAGDALTQVSTPINGHEWPVPMPRATTLEHVRVELLNLGAEYAWLDILCLRQRGRDEDEDTRKGEWKIDVPTIGNIYGGELCLAYFNGLGLPLDPSPSTIASDRHWLNRVWTVQEATIYWLPGGLTGTFSDDTRAFFQLLLAHMPRGPRAETGRWPYAVQAIRGRACTTELDRVHGVAYSMFPGTLPVYDEGMAPKDAWTVLLKHVHPSARIELALRHMMTRPHDLALLPSWDDFLAEDVKLPSYDAAWPRLSTLGEDSLGTAASGTFFQKEGNSLGPVYVVRQLQGDSSSEATLELEDTTSGRPHYTITCQIGGELVESTPYLIVKCSREIWLVAEVVGERHIGNQNAFEVVKRGSLYFADGSPKLPERYGAQIVYLPGAHAST</sequence>
<comment type="caution">
    <text evidence="1">The sequence shown here is derived from an EMBL/GenBank/DDBJ whole genome shotgun (WGS) entry which is preliminary data.</text>
</comment>
<evidence type="ECO:0000313" key="2">
    <source>
        <dbReference type="Proteomes" id="UP000703269"/>
    </source>
</evidence>
<evidence type="ECO:0008006" key="3">
    <source>
        <dbReference type="Google" id="ProtNLM"/>
    </source>
</evidence>
<dbReference type="EMBL" id="BPQB01000073">
    <property type="protein sequence ID" value="GJE97557.1"/>
    <property type="molecule type" value="Genomic_DNA"/>
</dbReference>
<dbReference type="Proteomes" id="UP000703269">
    <property type="component" value="Unassembled WGS sequence"/>
</dbReference>
<proteinExistence type="predicted"/>
<reference evidence="1 2" key="1">
    <citation type="submission" date="2021-08" db="EMBL/GenBank/DDBJ databases">
        <title>Draft Genome Sequence of Phanerochaete sordida strain YK-624.</title>
        <authorList>
            <person name="Mori T."/>
            <person name="Dohra H."/>
            <person name="Suzuki T."/>
            <person name="Kawagishi H."/>
            <person name="Hirai H."/>
        </authorList>
    </citation>
    <scope>NUCLEOTIDE SEQUENCE [LARGE SCALE GENOMIC DNA]</scope>
    <source>
        <strain evidence="1 2">YK-624</strain>
    </source>
</reference>
<dbReference type="AlphaFoldDB" id="A0A9P3LKS8"/>
<gene>
    <name evidence="1" type="ORF">PsYK624_137780</name>
</gene>
<dbReference type="OrthoDB" id="2957144at2759"/>
<evidence type="ECO:0000313" key="1">
    <source>
        <dbReference type="EMBL" id="GJE97557.1"/>
    </source>
</evidence>
<name>A0A9P3LKS8_9APHY</name>
<organism evidence="1 2">
    <name type="scientific">Phanerochaete sordida</name>
    <dbReference type="NCBI Taxonomy" id="48140"/>
    <lineage>
        <taxon>Eukaryota</taxon>
        <taxon>Fungi</taxon>
        <taxon>Dikarya</taxon>
        <taxon>Basidiomycota</taxon>
        <taxon>Agaricomycotina</taxon>
        <taxon>Agaricomycetes</taxon>
        <taxon>Polyporales</taxon>
        <taxon>Phanerochaetaceae</taxon>
        <taxon>Phanerochaete</taxon>
    </lineage>
</organism>
<protein>
    <recommendedName>
        <fullName evidence="3">Heterokaryon incompatibility domain-containing protein</fullName>
    </recommendedName>
</protein>
<keyword evidence="2" id="KW-1185">Reference proteome</keyword>
<accession>A0A9P3LKS8</accession>